<dbReference type="SUPFAM" id="SSF158682">
    <property type="entry name" value="TerB-like"/>
    <property type="match status" value="1"/>
</dbReference>
<dbReference type="CDD" id="cd07177">
    <property type="entry name" value="terB_like"/>
    <property type="match status" value="1"/>
</dbReference>
<keyword evidence="2" id="KW-1185">Reference proteome</keyword>
<dbReference type="Gene3D" id="1.10.3680.10">
    <property type="entry name" value="TerB-like"/>
    <property type="match status" value="1"/>
</dbReference>
<dbReference type="EMBL" id="CP053085">
    <property type="protein sequence ID" value="QJR34029.1"/>
    <property type="molecule type" value="Genomic_DNA"/>
</dbReference>
<dbReference type="InterPro" id="IPR029024">
    <property type="entry name" value="TerB-like"/>
</dbReference>
<organism evidence="1 2">
    <name type="scientific">Gemmatimonas groenlandica</name>
    <dbReference type="NCBI Taxonomy" id="2732249"/>
    <lineage>
        <taxon>Bacteria</taxon>
        <taxon>Pseudomonadati</taxon>
        <taxon>Gemmatimonadota</taxon>
        <taxon>Gemmatimonadia</taxon>
        <taxon>Gemmatimonadales</taxon>
        <taxon>Gemmatimonadaceae</taxon>
        <taxon>Gemmatimonas</taxon>
    </lineage>
</organism>
<dbReference type="RefSeq" id="WP_171223455.1">
    <property type="nucleotide sequence ID" value="NZ_CP053085.1"/>
</dbReference>
<name>A0A6M4IJK3_9BACT</name>
<evidence type="ECO:0000313" key="2">
    <source>
        <dbReference type="Proteomes" id="UP000500938"/>
    </source>
</evidence>
<accession>A0A6M4IJK3</accession>
<protein>
    <submittedName>
        <fullName evidence="1">TerB family tellurite resistance protein</fullName>
    </submittedName>
</protein>
<sequence>MTTEELETIIALATLASISDGLQDEAEQARVVEVARSLGLLAPETVIAQAMSGALTITTLAARLESPEAKRLAHDTATAVCHANGWINPSEGKFLHDLADALQLDTSANDDVIADINRAVGDHPVLSATPSLGVPVIPDATSDTATVAAAAAQLDEHILDQALLTASLELLPDRLANLGILPLQLRLVHHIGQRHGQQLDTQQVTDLVATFGLGAAAQVLEKVVRRAFGGIAGGLLGGLLGGGAGIASGAAVTFASTYALGHAADQYYAQGRSLSSTDLKALFTKFRADAVTIFPRVESRVSELARGKSLDGLLRTVTR</sequence>
<gene>
    <name evidence="1" type="ORF">HKW67_00120</name>
</gene>
<proteinExistence type="predicted"/>
<dbReference type="AlphaFoldDB" id="A0A6M4IJK3"/>
<reference evidence="1 2" key="1">
    <citation type="submission" date="2020-05" db="EMBL/GenBank/DDBJ databases">
        <title>Complete genome sequence of Gemmatimonas greenlandica TET16.</title>
        <authorList>
            <person name="Zeng Y."/>
        </authorList>
    </citation>
    <scope>NUCLEOTIDE SEQUENCE [LARGE SCALE GENOMIC DNA]</scope>
    <source>
        <strain evidence="1 2">TET16</strain>
    </source>
</reference>
<dbReference type="Proteomes" id="UP000500938">
    <property type="component" value="Chromosome"/>
</dbReference>
<dbReference type="KEGG" id="ggr:HKW67_00120"/>
<evidence type="ECO:0000313" key="1">
    <source>
        <dbReference type="EMBL" id="QJR34029.1"/>
    </source>
</evidence>